<keyword evidence="1" id="KW-0732">Signal</keyword>
<organism evidence="6 7">
    <name type="scientific">Neorhodopirellula lusitana</name>
    <dbReference type="NCBI Taxonomy" id="445327"/>
    <lineage>
        <taxon>Bacteria</taxon>
        <taxon>Pseudomonadati</taxon>
        <taxon>Planctomycetota</taxon>
        <taxon>Planctomycetia</taxon>
        <taxon>Pirellulales</taxon>
        <taxon>Pirellulaceae</taxon>
        <taxon>Neorhodopirellula</taxon>
    </lineage>
</organism>
<dbReference type="Pfam" id="PF13385">
    <property type="entry name" value="Laminin_G_3"/>
    <property type="match status" value="1"/>
</dbReference>
<evidence type="ECO:0000256" key="3">
    <source>
        <dbReference type="SAM" id="MobiDB-lite"/>
    </source>
</evidence>
<evidence type="ECO:0000313" key="6">
    <source>
        <dbReference type="EMBL" id="SMP43741.1"/>
    </source>
</evidence>
<dbReference type="Proteomes" id="UP001158067">
    <property type="component" value="Unassembled WGS sequence"/>
</dbReference>
<gene>
    <name evidence="6" type="ORF">SAMN06265222_101988</name>
</gene>
<dbReference type="InterPro" id="IPR013320">
    <property type="entry name" value="ConA-like_dom_sf"/>
</dbReference>
<dbReference type="SMART" id="SM00560">
    <property type="entry name" value="LamGL"/>
    <property type="match status" value="1"/>
</dbReference>
<keyword evidence="4" id="KW-0812">Transmembrane</keyword>
<dbReference type="EMBL" id="FXUG01000001">
    <property type="protein sequence ID" value="SMP43741.1"/>
    <property type="molecule type" value="Genomic_DNA"/>
</dbReference>
<dbReference type="RefSeq" id="WP_283431139.1">
    <property type="nucleotide sequence ID" value="NZ_FXUG01000001.1"/>
</dbReference>
<dbReference type="SUPFAM" id="SSF49899">
    <property type="entry name" value="Concanavalin A-like lectins/glucanases"/>
    <property type="match status" value="1"/>
</dbReference>
<evidence type="ECO:0000256" key="1">
    <source>
        <dbReference type="ARBA" id="ARBA00022729"/>
    </source>
</evidence>
<dbReference type="Gene3D" id="2.60.120.200">
    <property type="match status" value="1"/>
</dbReference>
<keyword evidence="4" id="KW-1133">Transmembrane helix</keyword>
<keyword evidence="4" id="KW-0472">Membrane</keyword>
<evidence type="ECO:0000313" key="7">
    <source>
        <dbReference type="Proteomes" id="UP001158067"/>
    </source>
</evidence>
<accession>A0ABY1PUV6</accession>
<evidence type="ECO:0000256" key="4">
    <source>
        <dbReference type="SAM" id="Phobius"/>
    </source>
</evidence>
<feature type="domain" description="LamG-like jellyroll fold" evidence="5">
    <location>
        <begin position="423"/>
        <end position="570"/>
    </location>
</feature>
<comment type="caution">
    <text evidence="6">The sequence shown here is derived from an EMBL/GenBank/DDBJ whole genome shotgun (WGS) entry which is preliminary data.</text>
</comment>
<evidence type="ECO:0000259" key="5">
    <source>
        <dbReference type="SMART" id="SM00560"/>
    </source>
</evidence>
<sequence length="580" mass="64124">MTKRDPVATHGQGPESDREFAGLLQQAIDGNLEPNQGPRLQQLMQQVPARMDVWVDHFRLDSYLANEIDRDSVVDLVDLVCDLDPSQRDQATSESRAGGDAEPVSSRQVTGAQGSDAKGSIVKRPAASKKWRLLVVAAAIAATVMFFIAMPSWKRLPPSVAPITRFAPVDDSIAMVVQTSNDVWVNRVEPPFLLSPGRLQLESGLAELRIYNGVTLYLEGPVDLDLVSLDSARLRRGKLRANVPDQAEGFTVVTDEVRLVDRGTEFAISAGEDGLSQVHVFDGLVDLYPSGEAPPVEANKRAVNEGESVEIDSSFSSREANLNLADFPSPAAIDQSVASRFESWRAWSAEFATRPDLLLYYNFEEFGEKPNGRNTVVDQSQFKSINATVVGSELLKGRWPQKKAYGFYRSADRLRVNIPGRWPKLTLACWVRVDELRGVNQALLLTDTFEEWQPHWQISKEGTLKLGIGQETVEASRRLRSPSTPLEDLGAIGRWMHLATVYNSSNNTVSHYVNGIAAGAVRLPVAEPLRIGTAEIGNWLKPRKAGDEPIRNLDGRIDEFVLFREALDAQEIQAIYEAGR</sequence>
<dbReference type="PANTHER" id="PTHR30273:SF2">
    <property type="entry name" value="PROTEIN FECR"/>
    <property type="match status" value="1"/>
</dbReference>
<keyword evidence="7" id="KW-1185">Reference proteome</keyword>
<dbReference type="InterPro" id="IPR006558">
    <property type="entry name" value="LamG-like"/>
</dbReference>
<proteinExistence type="predicted"/>
<protein>
    <submittedName>
        <fullName evidence="6">Concanavalin A-like lectin/glucanases superfamily protein</fullName>
    </submittedName>
</protein>
<name>A0ABY1PUV6_9BACT</name>
<dbReference type="InterPro" id="IPR012373">
    <property type="entry name" value="Ferrdict_sens_TM"/>
</dbReference>
<feature type="region of interest" description="Disordered" evidence="3">
    <location>
        <begin position="87"/>
        <end position="119"/>
    </location>
</feature>
<evidence type="ECO:0000256" key="2">
    <source>
        <dbReference type="ARBA" id="ARBA00023157"/>
    </source>
</evidence>
<feature type="transmembrane region" description="Helical" evidence="4">
    <location>
        <begin position="133"/>
        <end position="153"/>
    </location>
</feature>
<dbReference type="PANTHER" id="PTHR30273">
    <property type="entry name" value="PERIPLASMIC SIGNAL SENSOR AND SIGMA FACTOR ACTIVATOR FECR-RELATED"/>
    <property type="match status" value="1"/>
</dbReference>
<keyword evidence="2" id="KW-1015">Disulfide bond</keyword>
<reference evidence="6 7" key="1">
    <citation type="submission" date="2017-05" db="EMBL/GenBank/DDBJ databases">
        <authorList>
            <person name="Varghese N."/>
            <person name="Submissions S."/>
        </authorList>
    </citation>
    <scope>NUCLEOTIDE SEQUENCE [LARGE SCALE GENOMIC DNA]</scope>
    <source>
        <strain evidence="6 7">DSM 25457</strain>
    </source>
</reference>
<dbReference type="Gene3D" id="2.60.120.1440">
    <property type="match status" value="1"/>
</dbReference>